<dbReference type="PANTHER" id="PTHR34861">
    <property type="match status" value="1"/>
</dbReference>
<reference evidence="2" key="1">
    <citation type="submission" date="2020-05" db="EMBL/GenBank/DDBJ databases">
        <authorList>
            <person name="Chiriac C."/>
            <person name="Salcher M."/>
            <person name="Ghai R."/>
            <person name="Kavagutti S V."/>
        </authorList>
    </citation>
    <scope>NUCLEOTIDE SEQUENCE</scope>
</reference>
<dbReference type="EMBL" id="CAFABJ010000040">
    <property type="protein sequence ID" value="CAB4825501.1"/>
    <property type="molecule type" value="Genomic_DNA"/>
</dbReference>
<protein>
    <submittedName>
        <fullName evidence="2">Unannotated protein</fullName>
    </submittedName>
</protein>
<evidence type="ECO:0000313" key="2">
    <source>
        <dbReference type="EMBL" id="CAB5000092.1"/>
    </source>
</evidence>
<gene>
    <name evidence="1" type="ORF">UFOPK3217_00420</name>
    <name evidence="2" type="ORF">UFOPK4022_00686</name>
</gene>
<dbReference type="SUPFAM" id="SSF102198">
    <property type="entry name" value="Putative cyclase"/>
    <property type="match status" value="1"/>
</dbReference>
<evidence type="ECO:0000313" key="1">
    <source>
        <dbReference type="EMBL" id="CAB4825501.1"/>
    </source>
</evidence>
<dbReference type="GO" id="GO:0004061">
    <property type="term" value="F:arylformamidase activity"/>
    <property type="evidence" value="ECO:0007669"/>
    <property type="project" value="InterPro"/>
</dbReference>
<dbReference type="Gene3D" id="3.50.30.50">
    <property type="entry name" value="Putative cyclase"/>
    <property type="match status" value="1"/>
</dbReference>
<dbReference type="InterPro" id="IPR007325">
    <property type="entry name" value="KFase/CYL"/>
</dbReference>
<dbReference type="EMBL" id="CAFBOY010000084">
    <property type="protein sequence ID" value="CAB5000092.1"/>
    <property type="molecule type" value="Genomic_DNA"/>
</dbReference>
<organism evidence="2">
    <name type="scientific">freshwater metagenome</name>
    <dbReference type="NCBI Taxonomy" id="449393"/>
    <lineage>
        <taxon>unclassified sequences</taxon>
        <taxon>metagenomes</taxon>
        <taxon>ecological metagenomes</taxon>
    </lineage>
</organism>
<dbReference type="Pfam" id="PF04199">
    <property type="entry name" value="Cyclase"/>
    <property type="match status" value="1"/>
</dbReference>
<dbReference type="InterPro" id="IPR037175">
    <property type="entry name" value="KFase_sf"/>
</dbReference>
<dbReference type="PANTHER" id="PTHR34861:SF10">
    <property type="entry name" value="CYCLASE"/>
    <property type="match status" value="1"/>
</dbReference>
<dbReference type="GO" id="GO:0019441">
    <property type="term" value="P:L-tryptophan catabolic process to kynurenine"/>
    <property type="evidence" value="ECO:0007669"/>
    <property type="project" value="InterPro"/>
</dbReference>
<dbReference type="AlphaFoldDB" id="A0A6J7PBH4"/>
<sequence length="314" mass="33940">MTDQKINNGPAVTFNDFSSLFQSIKSWNDYTPSTIERGALNYITPEVTKSATQLVTTGEVVIMGLAWNTLVGPDNHKPALHYMSEIGDTPNEEPTCNKDFIGVDYHGKAVSHLDAMTHIAFQDTLFGGKKSSEVVNSTGSAWATVDKLGPIVTRGVILDAARFAGKEWIEPGTAIHADDILAYEKKFGFILGQGDCVLLRSGHFARREKLGVWDPSDFSAGFHVDVMQLFKDRKISVIGADGDSDVRPSPVAGVGSPIHVLALPGLGIPLLDNLQLEAVAQKCAELNRWTFNIVIAPLNIPRGTGSPVNPIAIF</sequence>
<accession>A0A6J7PBH4</accession>
<name>A0A6J7PBH4_9ZZZZ</name>
<proteinExistence type="predicted"/>